<dbReference type="Gene3D" id="3.40.50.1010">
    <property type="entry name" value="5'-nuclease"/>
    <property type="match status" value="2"/>
</dbReference>
<dbReference type="GO" id="GO:0017108">
    <property type="term" value="F:5'-flap endonuclease activity"/>
    <property type="evidence" value="ECO:0007669"/>
    <property type="project" value="TreeGrafter"/>
</dbReference>
<reference evidence="5" key="2">
    <citation type="submission" date="2020-12" db="EMBL/GenBank/DDBJ databases">
        <title>New Spironucleus salmonicida genome in near-complete chromosomes.</title>
        <authorList>
            <person name="Xu F."/>
            <person name="Kurt Z."/>
            <person name="Jimenez-Gonzalez A."/>
            <person name="Astvaldsson A."/>
            <person name="Andersson J.O."/>
            <person name="Svard S.G."/>
        </authorList>
    </citation>
    <scope>NUCLEOTIDE SEQUENCE</scope>
    <source>
        <strain evidence="5">ATCC 50377</strain>
    </source>
</reference>
<dbReference type="Pfam" id="PF00867">
    <property type="entry name" value="XPG_I"/>
    <property type="match status" value="1"/>
</dbReference>
<keyword evidence="1" id="KW-0540">Nuclease</keyword>
<dbReference type="EMBL" id="KI546100">
    <property type="protein sequence ID" value="EST45341.1"/>
    <property type="molecule type" value="Genomic_DNA"/>
</dbReference>
<dbReference type="InterPro" id="IPR029060">
    <property type="entry name" value="PIN-like_dom_sf"/>
</dbReference>
<dbReference type="AlphaFoldDB" id="V6LNP6"/>
<evidence type="ECO:0000313" key="5">
    <source>
        <dbReference type="EMBL" id="KAH0576941.1"/>
    </source>
</evidence>
<dbReference type="Pfam" id="PF00752">
    <property type="entry name" value="XPG_N"/>
    <property type="match status" value="1"/>
</dbReference>
<dbReference type="InterPro" id="IPR006085">
    <property type="entry name" value="XPG_DNA_repair_N"/>
</dbReference>
<accession>V6LNP6</accession>
<dbReference type="Proteomes" id="UP000018208">
    <property type="component" value="Unassembled WGS sequence"/>
</dbReference>
<keyword evidence="6" id="KW-1185">Reference proteome</keyword>
<proteinExistence type="predicted"/>
<dbReference type="EMBL" id="AUWU02000001">
    <property type="protein sequence ID" value="KAH0576941.1"/>
    <property type="molecule type" value="Genomic_DNA"/>
</dbReference>
<evidence type="ECO:0000313" key="6">
    <source>
        <dbReference type="Proteomes" id="UP000018208"/>
    </source>
</evidence>
<dbReference type="InterPro" id="IPR018247">
    <property type="entry name" value="EF_Hand_1_Ca_BS"/>
</dbReference>
<dbReference type="PRINTS" id="PR00853">
    <property type="entry name" value="XPGRADSUPER"/>
</dbReference>
<organism evidence="4">
    <name type="scientific">Spironucleus salmonicida</name>
    <dbReference type="NCBI Taxonomy" id="348837"/>
    <lineage>
        <taxon>Eukaryota</taxon>
        <taxon>Metamonada</taxon>
        <taxon>Diplomonadida</taxon>
        <taxon>Hexamitidae</taxon>
        <taxon>Hexamitinae</taxon>
        <taxon>Spironucleus</taxon>
    </lineage>
</organism>
<dbReference type="OrthoDB" id="31113at2759"/>
<evidence type="ECO:0000259" key="3">
    <source>
        <dbReference type="SMART" id="SM00485"/>
    </source>
</evidence>
<dbReference type="PROSITE" id="PS00018">
    <property type="entry name" value="EF_HAND_1"/>
    <property type="match status" value="1"/>
</dbReference>
<dbReference type="CDD" id="cd09900">
    <property type="entry name" value="H3TH_XPG-like"/>
    <property type="match status" value="1"/>
</dbReference>
<keyword evidence="2" id="KW-0378">Hydrolase</keyword>
<dbReference type="InterPro" id="IPR036279">
    <property type="entry name" value="5-3_exonuclease_C_sf"/>
</dbReference>
<dbReference type="InterPro" id="IPR006086">
    <property type="entry name" value="XPG-I_dom"/>
</dbReference>
<dbReference type="SUPFAM" id="SSF47807">
    <property type="entry name" value="5' to 3' exonuclease, C-terminal subdomain"/>
    <property type="match status" value="1"/>
</dbReference>
<name>V6LNP6_9EUKA</name>
<feature type="domain" description="XPG N-terminal" evidence="3">
    <location>
        <begin position="1"/>
        <end position="93"/>
    </location>
</feature>
<evidence type="ECO:0000256" key="1">
    <source>
        <dbReference type="ARBA" id="ARBA00022722"/>
    </source>
</evidence>
<gene>
    <name evidence="4" type="ORF">SS50377_14920</name>
    <name evidence="5" type="ORF">SS50377_20287</name>
</gene>
<protein>
    <submittedName>
        <fullName evidence="4">DNA excision repair protein Rad2</fullName>
    </submittedName>
</protein>
<sequence length="594" mass="68170">MGVKNLWMILKPFFKDFTFDRPLPHRTVAIDAFTVIYAYGHTYTADVFHIAAVYRLTVKLLRKGFIPIFIFDNQSSFLKRQTQSERRATTNFKELDTDATNQIAAFEFAYAQKPTVFRSKVDSFQQEMANLLQNSSESSAYDDVAPYVPASYTAYQNTFRRLKTENPHYPNLLIELSSFSSMQETKFVDWQKSRAAVDFSSQRQQQLFLKSENCDQNFDMDDYGNYPISRGNDQHIRQISLQNFEEQQTETGDKLQKLLADLNFQPPRAALETVLQEIDLADPDFEPPQKTFLGAKNSLKAMNDPFAFKLNSQKLEQVRQFLDMLSVPNFTAARNLEAEQVCAILTQKNVAEFAFSTDSDCLVFGARKLIQFQEEQVVIIEHQDLQAYGLNQVSLVFLSILLGSDFQDGIPFVGPVIAAEILAATGGIKDIQGLWQNLRQLQIFIESGAGSKFSKFGALRGRLIREKTELKDVGIRIVNEDIISLFLNNNILIEDCFQTQLYVNFDKQLKAIQRVNIEFLKFLAGNLVNNVGANQILSKLSLPADNNVLLDVIRFSRWQKQIWQQLVVQQKKERIVKFESERLIKAFQYLLNQQ</sequence>
<dbReference type="PANTHER" id="PTHR11081">
    <property type="entry name" value="FLAP ENDONUCLEASE FAMILY MEMBER"/>
    <property type="match status" value="1"/>
</dbReference>
<dbReference type="Gene3D" id="1.10.150.20">
    <property type="entry name" value="5' to 3' exonuclease, C-terminal subdomain"/>
    <property type="match status" value="1"/>
</dbReference>
<dbReference type="VEuPathDB" id="GiardiaDB:SS50377_20287"/>
<dbReference type="InterPro" id="IPR006084">
    <property type="entry name" value="XPG/Rad2"/>
</dbReference>
<dbReference type="PANTHER" id="PTHR11081:SF59">
    <property type="entry name" value="FI23547P1"/>
    <property type="match status" value="1"/>
</dbReference>
<evidence type="ECO:0000256" key="2">
    <source>
        <dbReference type="ARBA" id="ARBA00022801"/>
    </source>
</evidence>
<dbReference type="SUPFAM" id="SSF88723">
    <property type="entry name" value="PIN domain-like"/>
    <property type="match status" value="1"/>
</dbReference>
<reference evidence="4 5" key="1">
    <citation type="journal article" date="2014" name="PLoS Genet.">
        <title>The Genome of Spironucleus salmonicida Highlights a Fish Pathogen Adapted to Fluctuating Environments.</title>
        <authorList>
            <person name="Xu F."/>
            <person name="Jerlstrom-Hultqvist J."/>
            <person name="Einarsson E."/>
            <person name="Astvaldsson A."/>
            <person name="Svard S.G."/>
            <person name="Andersson J.O."/>
        </authorList>
    </citation>
    <scope>NUCLEOTIDE SEQUENCE</scope>
    <source>
        <strain evidence="5">ATCC 50377</strain>
    </source>
</reference>
<evidence type="ECO:0000313" key="4">
    <source>
        <dbReference type="EMBL" id="EST45341.1"/>
    </source>
</evidence>
<dbReference type="SMART" id="SM00485">
    <property type="entry name" value="XPGN"/>
    <property type="match status" value="1"/>
</dbReference>